<keyword evidence="2" id="KW-1133">Transmembrane helix</keyword>
<gene>
    <name evidence="3" type="ORF">B0A55_05714</name>
</gene>
<evidence type="ECO:0000256" key="1">
    <source>
        <dbReference type="SAM" id="MobiDB-lite"/>
    </source>
</evidence>
<evidence type="ECO:0000256" key="2">
    <source>
        <dbReference type="SAM" id="Phobius"/>
    </source>
</evidence>
<reference evidence="3 4" key="1">
    <citation type="submission" date="2017-03" db="EMBL/GenBank/DDBJ databases">
        <title>Genomes of endolithic fungi from Antarctica.</title>
        <authorList>
            <person name="Coleine C."/>
            <person name="Masonjones S."/>
            <person name="Stajich J.E."/>
        </authorList>
    </citation>
    <scope>NUCLEOTIDE SEQUENCE [LARGE SCALE GENOMIC DNA]</scope>
    <source>
        <strain evidence="3 4">CCFEE 5184</strain>
    </source>
</reference>
<organism evidence="3 4">
    <name type="scientific">Friedmanniomyces simplex</name>
    <dbReference type="NCBI Taxonomy" id="329884"/>
    <lineage>
        <taxon>Eukaryota</taxon>
        <taxon>Fungi</taxon>
        <taxon>Dikarya</taxon>
        <taxon>Ascomycota</taxon>
        <taxon>Pezizomycotina</taxon>
        <taxon>Dothideomycetes</taxon>
        <taxon>Dothideomycetidae</taxon>
        <taxon>Mycosphaerellales</taxon>
        <taxon>Teratosphaeriaceae</taxon>
        <taxon>Friedmanniomyces</taxon>
    </lineage>
</organism>
<name>A0A4U0XAB8_9PEZI</name>
<dbReference type="OrthoDB" id="5287295at2759"/>
<dbReference type="Proteomes" id="UP000309340">
    <property type="component" value="Unassembled WGS sequence"/>
</dbReference>
<dbReference type="EMBL" id="NAJQ01000257">
    <property type="protein sequence ID" value="TKA73602.1"/>
    <property type="molecule type" value="Genomic_DNA"/>
</dbReference>
<feature type="transmembrane region" description="Helical" evidence="2">
    <location>
        <begin position="91"/>
        <end position="115"/>
    </location>
</feature>
<keyword evidence="4" id="KW-1185">Reference proteome</keyword>
<comment type="caution">
    <text evidence="3">The sequence shown here is derived from an EMBL/GenBank/DDBJ whole genome shotgun (WGS) entry which is preliminary data.</text>
</comment>
<evidence type="ECO:0000313" key="3">
    <source>
        <dbReference type="EMBL" id="TKA73602.1"/>
    </source>
</evidence>
<feature type="transmembrane region" description="Helical" evidence="2">
    <location>
        <begin position="199"/>
        <end position="222"/>
    </location>
</feature>
<proteinExistence type="predicted"/>
<protein>
    <submittedName>
        <fullName evidence="3">Uncharacterized protein</fullName>
    </submittedName>
</protein>
<feature type="transmembrane region" description="Helical" evidence="2">
    <location>
        <begin position="155"/>
        <end position="179"/>
    </location>
</feature>
<keyword evidence="2" id="KW-0472">Membrane</keyword>
<dbReference type="AlphaFoldDB" id="A0A4U0XAB8"/>
<feature type="transmembrane region" description="Helical" evidence="2">
    <location>
        <begin position="49"/>
        <end position="71"/>
    </location>
</feature>
<evidence type="ECO:0000313" key="4">
    <source>
        <dbReference type="Proteomes" id="UP000309340"/>
    </source>
</evidence>
<sequence length="325" mass="36083">MVQQIYYACEWRTIKEVAWKQAKASADVPTIGYGPLSTGFNLALFEMQWITYSINALLILGWAVALAKGVYNLRLPRLLGWERTISATSKVVAVLLPPVLIGSSFAVMHNVNAYLALNMLLSRWMVPRSLETSTSVSTARSGRPRAAKIKIDKVLLLRFSIAFVILAAFEVTIVCFELADSQSARFLAQQAQPDYSTASAVTTILLFMPGVTQSLVAFLLFGTTAHFRKRYRDFFHAAVRVRRRRPSVSRTESGTNVWETLDSGRPISGYRCTVESVELSDPRKSWKANTSVSVRHDAPGQGGTAARPESKEVAQPWRVLGRPGR</sequence>
<feature type="region of interest" description="Disordered" evidence="1">
    <location>
        <begin position="288"/>
        <end position="325"/>
    </location>
</feature>
<accession>A0A4U0XAB8</accession>
<keyword evidence="2" id="KW-0812">Transmembrane</keyword>